<dbReference type="Proteomes" id="UP001327560">
    <property type="component" value="Chromosome 8"/>
</dbReference>
<organism evidence="7 8">
    <name type="scientific">Canna indica</name>
    <name type="common">Indian-shot</name>
    <dbReference type="NCBI Taxonomy" id="4628"/>
    <lineage>
        <taxon>Eukaryota</taxon>
        <taxon>Viridiplantae</taxon>
        <taxon>Streptophyta</taxon>
        <taxon>Embryophyta</taxon>
        <taxon>Tracheophyta</taxon>
        <taxon>Spermatophyta</taxon>
        <taxon>Magnoliopsida</taxon>
        <taxon>Liliopsida</taxon>
        <taxon>Zingiberales</taxon>
        <taxon>Cannaceae</taxon>
        <taxon>Canna</taxon>
    </lineage>
</organism>
<dbReference type="PRINTS" id="PR00615">
    <property type="entry name" value="CCAATSUBUNTA"/>
</dbReference>
<dbReference type="InterPro" id="IPR027113">
    <property type="entry name" value="Transc_fact_NFYB/HAP3"/>
</dbReference>
<keyword evidence="3" id="KW-0238">DNA-binding</keyword>
<dbReference type="SUPFAM" id="SSF47113">
    <property type="entry name" value="Histone-fold"/>
    <property type="match status" value="1"/>
</dbReference>
<gene>
    <name evidence="7" type="ORF">Cni_G25057</name>
</gene>
<keyword evidence="2" id="KW-0805">Transcription regulation</keyword>
<reference evidence="7 8" key="1">
    <citation type="submission" date="2023-10" db="EMBL/GenBank/DDBJ databases">
        <title>Chromosome-scale genome assembly provides insights into flower coloration mechanisms of Canna indica.</title>
        <authorList>
            <person name="Li C."/>
        </authorList>
    </citation>
    <scope>NUCLEOTIDE SEQUENCE [LARGE SCALE GENOMIC DNA]</scope>
    <source>
        <tissue evidence="7">Flower</tissue>
    </source>
</reference>
<dbReference type="PANTHER" id="PTHR11064">
    <property type="entry name" value="CCAAT-BINDING TRANSCRIPTION FACTOR-RELATED"/>
    <property type="match status" value="1"/>
</dbReference>
<dbReference type="PANTHER" id="PTHR11064:SF9">
    <property type="entry name" value="NUCLEAR TRANSCRIPTION FACTOR Y SUBUNIT BETA"/>
    <property type="match status" value="1"/>
</dbReference>
<evidence type="ECO:0000313" key="8">
    <source>
        <dbReference type="Proteomes" id="UP001327560"/>
    </source>
</evidence>
<dbReference type="AlphaFoldDB" id="A0AAQ3KX66"/>
<evidence type="ECO:0000256" key="2">
    <source>
        <dbReference type="ARBA" id="ARBA00023015"/>
    </source>
</evidence>
<protein>
    <submittedName>
        <fullName evidence="7">Nuclear transcription factor Y subunit B-10 isoform X3</fullName>
    </submittedName>
</protein>
<dbReference type="InterPro" id="IPR009072">
    <property type="entry name" value="Histone-fold"/>
</dbReference>
<feature type="compositionally biased region" description="Basic and acidic residues" evidence="5">
    <location>
        <begin position="16"/>
        <end position="25"/>
    </location>
</feature>
<accession>A0AAQ3KX66</accession>
<evidence type="ECO:0000256" key="3">
    <source>
        <dbReference type="ARBA" id="ARBA00023125"/>
    </source>
</evidence>
<evidence type="ECO:0000256" key="4">
    <source>
        <dbReference type="ARBA" id="ARBA00023163"/>
    </source>
</evidence>
<dbReference type="EMBL" id="CP136897">
    <property type="protein sequence ID" value="WOL16270.1"/>
    <property type="molecule type" value="Genomic_DNA"/>
</dbReference>
<proteinExistence type="inferred from homology"/>
<dbReference type="GO" id="GO:0001228">
    <property type="term" value="F:DNA-binding transcription activator activity, RNA polymerase II-specific"/>
    <property type="evidence" value="ECO:0007669"/>
    <property type="project" value="InterPro"/>
</dbReference>
<dbReference type="GO" id="GO:0000978">
    <property type="term" value="F:RNA polymerase II cis-regulatory region sequence-specific DNA binding"/>
    <property type="evidence" value="ECO:0007669"/>
    <property type="project" value="TreeGrafter"/>
</dbReference>
<sequence>MSDDSPKSPAGKGKRPHESSEESPRSVDGVDEVIREQDKYLPVANVLRIMKKALPANAKIAKDAKETMQLCVSEFISFITCEAGLKCMKEKRKTINGDDVLVAIATFGFEDYIEPLRLYLLKYREVSKQGFAQGMDYSNSMVPQQGFPQGMDYPNASVRKLLPVTF</sequence>
<name>A0AAQ3KX66_9LILI</name>
<dbReference type="GO" id="GO:0016602">
    <property type="term" value="C:CCAAT-binding factor complex"/>
    <property type="evidence" value="ECO:0007669"/>
    <property type="project" value="InterPro"/>
</dbReference>
<keyword evidence="4" id="KW-0804">Transcription</keyword>
<dbReference type="CDD" id="cd22907">
    <property type="entry name" value="HFD_NFYB"/>
    <property type="match status" value="1"/>
</dbReference>
<dbReference type="Pfam" id="PF00808">
    <property type="entry name" value="CBFD_NFYB_HMF"/>
    <property type="match status" value="1"/>
</dbReference>
<feature type="region of interest" description="Disordered" evidence="5">
    <location>
        <begin position="1"/>
        <end position="29"/>
    </location>
</feature>
<evidence type="ECO:0000256" key="1">
    <source>
        <dbReference type="ARBA" id="ARBA00009053"/>
    </source>
</evidence>
<feature type="domain" description="Transcription factor CBF/NF-Y/archaeal histone" evidence="6">
    <location>
        <begin position="40"/>
        <end position="104"/>
    </location>
</feature>
<dbReference type="Gene3D" id="1.10.20.10">
    <property type="entry name" value="Histone, subunit A"/>
    <property type="match status" value="1"/>
</dbReference>
<dbReference type="InterPro" id="IPR003958">
    <property type="entry name" value="CBFA_NFYB_domain"/>
</dbReference>
<dbReference type="GO" id="GO:0046982">
    <property type="term" value="F:protein heterodimerization activity"/>
    <property type="evidence" value="ECO:0007669"/>
    <property type="project" value="InterPro"/>
</dbReference>
<comment type="similarity">
    <text evidence="1">Belongs to the NFYB/HAP3 subunit family.</text>
</comment>
<evidence type="ECO:0000256" key="5">
    <source>
        <dbReference type="SAM" id="MobiDB-lite"/>
    </source>
</evidence>
<evidence type="ECO:0000259" key="6">
    <source>
        <dbReference type="Pfam" id="PF00808"/>
    </source>
</evidence>
<keyword evidence="8" id="KW-1185">Reference proteome</keyword>
<evidence type="ECO:0000313" key="7">
    <source>
        <dbReference type="EMBL" id="WOL16270.1"/>
    </source>
</evidence>